<dbReference type="InterPro" id="IPR015797">
    <property type="entry name" value="NUDIX_hydrolase-like_dom_sf"/>
</dbReference>
<evidence type="ECO:0000313" key="8">
    <source>
        <dbReference type="EMBL" id="RKQ84714.1"/>
    </source>
</evidence>
<dbReference type="AlphaFoldDB" id="A0A660KUI4"/>
<dbReference type="CDD" id="cd03426">
    <property type="entry name" value="NUDIX_CoAse_Nudt7"/>
    <property type="match status" value="1"/>
</dbReference>
<dbReference type="GO" id="GO:0046872">
    <property type="term" value="F:metal ion binding"/>
    <property type="evidence" value="ECO:0007669"/>
    <property type="project" value="UniProtKB-KW"/>
</dbReference>
<comment type="cofactor">
    <cofactor evidence="2">
        <name>Mg(2+)</name>
        <dbReference type="ChEBI" id="CHEBI:18420"/>
    </cofactor>
</comment>
<keyword evidence="4" id="KW-0378">Hydrolase</keyword>
<dbReference type="InterPro" id="IPR045121">
    <property type="entry name" value="CoAse"/>
</dbReference>
<dbReference type="Gene3D" id="3.90.79.10">
    <property type="entry name" value="Nucleoside Triphosphate Pyrophosphohydrolase"/>
    <property type="match status" value="1"/>
</dbReference>
<proteinExistence type="predicted"/>
<organism evidence="8 9">
    <name type="scientific">Brockia lithotrophica</name>
    <dbReference type="NCBI Taxonomy" id="933949"/>
    <lineage>
        <taxon>Bacteria</taxon>
        <taxon>Bacillati</taxon>
        <taxon>Bacillota</taxon>
        <taxon>Bacilli</taxon>
        <taxon>Bacillales</taxon>
        <taxon>Bacillales Family X. Incertae Sedis</taxon>
        <taxon>Brockia</taxon>
    </lineage>
</organism>
<evidence type="ECO:0000256" key="5">
    <source>
        <dbReference type="ARBA" id="ARBA00022842"/>
    </source>
</evidence>
<reference evidence="8 9" key="1">
    <citation type="submission" date="2018-10" db="EMBL/GenBank/DDBJ databases">
        <title>Genomic Encyclopedia of Type Strains, Phase IV (KMG-IV): sequencing the most valuable type-strain genomes for metagenomic binning, comparative biology and taxonomic classification.</title>
        <authorList>
            <person name="Goeker M."/>
        </authorList>
    </citation>
    <scope>NUCLEOTIDE SEQUENCE [LARGE SCALE GENOMIC DNA]</scope>
    <source>
        <strain evidence="8 9">DSM 22653</strain>
    </source>
</reference>
<accession>A0A660KUI4</accession>
<evidence type="ECO:0000256" key="4">
    <source>
        <dbReference type="ARBA" id="ARBA00022801"/>
    </source>
</evidence>
<keyword evidence="5" id="KW-0460">Magnesium</keyword>
<name>A0A660KUI4_9BACL</name>
<dbReference type="EMBL" id="RBIJ01000003">
    <property type="protein sequence ID" value="RKQ84714.1"/>
    <property type="molecule type" value="Genomic_DNA"/>
</dbReference>
<dbReference type="Proteomes" id="UP000267019">
    <property type="component" value="Unassembled WGS sequence"/>
</dbReference>
<dbReference type="RefSeq" id="WP_170143602.1">
    <property type="nucleotide sequence ID" value="NZ_RBIJ01000003.1"/>
</dbReference>
<evidence type="ECO:0000313" key="9">
    <source>
        <dbReference type="Proteomes" id="UP000267019"/>
    </source>
</evidence>
<evidence type="ECO:0000256" key="2">
    <source>
        <dbReference type="ARBA" id="ARBA00001946"/>
    </source>
</evidence>
<dbReference type="InterPro" id="IPR000086">
    <property type="entry name" value="NUDIX_hydrolase_dom"/>
</dbReference>
<comment type="caution">
    <text evidence="8">The sequence shown here is derived from an EMBL/GenBank/DDBJ whole genome shotgun (WGS) entry which is preliminary data.</text>
</comment>
<dbReference type="SUPFAM" id="SSF55811">
    <property type="entry name" value="Nudix"/>
    <property type="match status" value="1"/>
</dbReference>
<protein>
    <submittedName>
        <fullName evidence="8">8-oxo-dGTP pyrophosphatase MutT (NUDIX family)</fullName>
    </submittedName>
</protein>
<evidence type="ECO:0000256" key="6">
    <source>
        <dbReference type="ARBA" id="ARBA00023211"/>
    </source>
</evidence>
<evidence type="ECO:0000256" key="3">
    <source>
        <dbReference type="ARBA" id="ARBA00022723"/>
    </source>
</evidence>
<comment type="cofactor">
    <cofactor evidence="1">
        <name>Mn(2+)</name>
        <dbReference type="ChEBI" id="CHEBI:29035"/>
    </cofactor>
</comment>
<dbReference type="Pfam" id="PF00293">
    <property type="entry name" value="NUDIX"/>
    <property type="match status" value="1"/>
</dbReference>
<dbReference type="PANTHER" id="PTHR12992">
    <property type="entry name" value="NUDIX HYDROLASE"/>
    <property type="match status" value="1"/>
</dbReference>
<keyword evidence="3" id="KW-0479">Metal-binding</keyword>
<dbReference type="PANTHER" id="PTHR12992:SF11">
    <property type="entry name" value="MITOCHONDRIAL COENZYME A DIPHOSPHATASE NUDT8"/>
    <property type="match status" value="1"/>
</dbReference>
<keyword evidence="9" id="KW-1185">Reference proteome</keyword>
<sequence length="261" mass="28812">MGDERKWGEDVGGRWDRQSLARAWGRILLPPEDVSGLGRVSERELIGFAPFRHFSVFLPFAFVGEADEPVLVLERRASSLRSQPQEIAFPGGKVEEGDPSYLAAAVREAAEELGVSPEAVRPWGKLGTLVTPYAYAVHAYVGELAELPHRPNPAEVDRLLFVPWSEVLAAPAERYPFEVEFRPRGAFPYARLPGGEAYPFRRAEMQGVAYELGGAFVWGLTARLLEVLVARWHEARSAPPSLPAEAGFRTGSSARVEKLFG</sequence>
<dbReference type="PROSITE" id="PS51462">
    <property type="entry name" value="NUDIX"/>
    <property type="match status" value="1"/>
</dbReference>
<dbReference type="GO" id="GO:0010945">
    <property type="term" value="F:coenzyme A diphosphatase activity"/>
    <property type="evidence" value="ECO:0007669"/>
    <property type="project" value="InterPro"/>
</dbReference>
<gene>
    <name evidence="8" type="ORF">C7438_1207</name>
</gene>
<evidence type="ECO:0000256" key="1">
    <source>
        <dbReference type="ARBA" id="ARBA00001936"/>
    </source>
</evidence>
<evidence type="ECO:0000259" key="7">
    <source>
        <dbReference type="PROSITE" id="PS51462"/>
    </source>
</evidence>
<keyword evidence="6" id="KW-0464">Manganese</keyword>
<feature type="domain" description="Nudix hydrolase" evidence="7">
    <location>
        <begin position="52"/>
        <end position="187"/>
    </location>
</feature>